<evidence type="ECO:0000256" key="1">
    <source>
        <dbReference type="ARBA" id="ARBA00022801"/>
    </source>
</evidence>
<sequence>MKLKKKVHLVLGSGGARGFAHMGVIDVLEEQNFEIISVTGCSMGAVVGGIYAAGFHEAYKKWALGLTKSKVFSLLDFTLGRHGFVKGERIFEVLSQFINVPLIEEFRIPFTAVAADMHTKKEVWFQSGDLYRALRASIAIPGIFTPVIDGEHVLVDGGVLNPLPLNVVKKQEGEMVIAVDLNGDAPFFVLPEKIESDDSALLQGIKEWLGKYWISPAPTDLSTLASTKSLSDILFYSYEMTQDKVTEMMLDKYQPDILIEIPKSISSIFEFDRAEELISCGREACIKAIAKMENSTQSHEK</sequence>
<evidence type="ECO:0000256" key="3">
    <source>
        <dbReference type="ARBA" id="ARBA00023098"/>
    </source>
</evidence>
<dbReference type="SUPFAM" id="SSF52151">
    <property type="entry name" value="FabD/lysophospholipase-like"/>
    <property type="match status" value="1"/>
</dbReference>
<dbReference type="PROSITE" id="PS51635">
    <property type="entry name" value="PNPLA"/>
    <property type="match status" value="1"/>
</dbReference>
<dbReference type="InterPro" id="IPR016035">
    <property type="entry name" value="Acyl_Trfase/lysoPLipase"/>
</dbReference>
<keyword evidence="1 4" id="KW-0378">Hydrolase</keyword>
<feature type="active site" description="Nucleophile" evidence="4">
    <location>
        <position position="42"/>
    </location>
</feature>
<dbReference type="InterPro" id="IPR002641">
    <property type="entry name" value="PNPLA_dom"/>
</dbReference>
<comment type="caution">
    <text evidence="6">The sequence shown here is derived from an EMBL/GenBank/DDBJ whole genome shotgun (WGS) entry which is preliminary data.</text>
</comment>
<proteinExistence type="predicted"/>
<dbReference type="EMBL" id="JAANOH010000002">
    <property type="protein sequence ID" value="MCZ2475075.1"/>
    <property type="molecule type" value="Genomic_DNA"/>
</dbReference>
<dbReference type="PANTHER" id="PTHR14226">
    <property type="entry name" value="NEUROPATHY TARGET ESTERASE/SWISS CHEESE D.MELANOGASTER"/>
    <property type="match status" value="1"/>
</dbReference>
<gene>
    <name evidence="6" type="ORF">G9H61_06440</name>
</gene>
<name>A0ABT4JFM7_9BACT</name>
<dbReference type="RefSeq" id="WP_269009948.1">
    <property type="nucleotide sequence ID" value="NZ_JAANOH010000002.1"/>
</dbReference>
<dbReference type="InterPro" id="IPR050301">
    <property type="entry name" value="NTE"/>
</dbReference>
<dbReference type="Proteomes" id="UP001321186">
    <property type="component" value="Unassembled WGS sequence"/>
</dbReference>
<keyword evidence="2 4" id="KW-0442">Lipid degradation</keyword>
<feature type="domain" description="PNPLA" evidence="5">
    <location>
        <begin position="9"/>
        <end position="169"/>
    </location>
</feature>
<evidence type="ECO:0000313" key="6">
    <source>
        <dbReference type="EMBL" id="MCZ2475075.1"/>
    </source>
</evidence>
<keyword evidence="7" id="KW-1185">Reference proteome</keyword>
<feature type="active site" description="Proton acceptor" evidence="4">
    <location>
        <position position="156"/>
    </location>
</feature>
<dbReference type="Gene3D" id="3.40.1090.10">
    <property type="entry name" value="Cytosolic phospholipase A2 catalytic domain"/>
    <property type="match status" value="2"/>
</dbReference>
<evidence type="ECO:0000256" key="2">
    <source>
        <dbReference type="ARBA" id="ARBA00022963"/>
    </source>
</evidence>
<keyword evidence="3 4" id="KW-0443">Lipid metabolism</keyword>
<dbReference type="Pfam" id="PF01734">
    <property type="entry name" value="Patatin"/>
    <property type="match status" value="1"/>
</dbReference>
<dbReference type="PANTHER" id="PTHR14226:SF76">
    <property type="entry name" value="NTE FAMILY PROTEIN RSSA"/>
    <property type="match status" value="1"/>
</dbReference>
<reference evidence="6 7" key="1">
    <citation type="submission" date="2020-03" db="EMBL/GenBank/DDBJ databases">
        <authorList>
            <person name="Pitt A."/>
            <person name="Hahn M.W."/>
        </authorList>
    </citation>
    <scope>NUCLEOTIDE SEQUENCE [LARGE SCALE GENOMIC DNA]</scope>
    <source>
        <strain evidence="6 7">5A-MARBSE</strain>
    </source>
</reference>
<organism evidence="6 7">
    <name type="scientific">Aquirufa ecclesiirivi</name>
    <dbReference type="NCBI Taxonomy" id="2715124"/>
    <lineage>
        <taxon>Bacteria</taxon>
        <taxon>Pseudomonadati</taxon>
        <taxon>Bacteroidota</taxon>
        <taxon>Cytophagia</taxon>
        <taxon>Cytophagales</taxon>
        <taxon>Flectobacillaceae</taxon>
        <taxon>Aquirufa</taxon>
    </lineage>
</organism>
<feature type="short sequence motif" description="GXSXG" evidence="4">
    <location>
        <begin position="40"/>
        <end position="44"/>
    </location>
</feature>
<feature type="short sequence motif" description="DGA/G" evidence="4">
    <location>
        <begin position="156"/>
        <end position="158"/>
    </location>
</feature>
<protein>
    <submittedName>
        <fullName evidence="6">Esterase</fullName>
    </submittedName>
</protein>
<evidence type="ECO:0000259" key="5">
    <source>
        <dbReference type="PROSITE" id="PS51635"/>
    </source>
</evidence>
<evidence type="ECO:0000256" key="4">
    <source>
        <dbReference type="PROSITE-ProRule" id="PRU01161"/>
    </source>
</evidence>
<accession>A0ABT4JFM7</accession>
<comment type="caution">
    <text evidence="4">Lacks conserved residue(s) required for the propagation of feature annotation.</text>
</comment>
<evidence type="ECO:0000313" key="7">
    <source>
        <dbReference type="Proteomes" id="UP001321186"/>
    </source>
</evidence>